<feature type="transmembrane region" description="Helical" evidence="1">
    <location>
        <begin position="443"/>
        <end position="468"/>
    </location>
</feature>
<dbReference type="InterPro" id="IPR016187">
    <property type="entry name" value="CTDL_fold"/>
</dbReference>
<feature type="domain" description="Apple" evidence="2">
    <location>
        <begin position="273"/>
        <end position="352"/>
    </location>
</feature>
<keyword evidence="1" id="KW-1133">Transmembrane helix</keyword>
<gene>
    <name evidence="3" type="ORF">MGAL_10B028385</name>
</gene>
<keyword evidence="4" id="KW-1185">Reference proteome</keyword>
<proteinExistence type="predicted"/>
<dbReference type="InterPro" id="IPR003609">
    <property type="entry name" value="Pan_app"/>
</dbReference>
<accession>A0A8B6EKZ2</accession>
<dbReference type="OrthoDB" id="6165874at2759"/>
<dbReference type="PROSITE" id="PS50948">
    <property type="entry name" value="PAN"/>
    <property type="match status" value="1"/>
</dbReference>
<organism evidence="3 4">
    <name type="scientific">Mytilus galloprovincialis</name>
    <name type="common">Mediterranean mussel</name>
    <dbReference type="NCBI Taxonomy" id="29158"/>
    <lineage>
        <taxon>Eukaryota</taxon>
        <taxon>Metazoa</taxon>
        <taxon>Spiralia</taxon>
        <taxon>Lophotrochozoa</taxon>
        <taxon>Mollusca</taxon>
        <taxon>Bivalvia</taxon>
        <taxon>Autobranchia</taxon>
        <taxon>Pteriomorphia</taxon>
        <taxon>Mytilida</taxon>
        <taxon>Mytiloidea</taxon>
        <taxon>Mytilidae</taxon>
        <taxon>Mytilinae</taxon>
        <taxon>Mytilus</taxon>
    </lineage>
</organism>
<reference evidence="3" key="1">
    <citation type="submission" date="2018-11" db="EMBL/GenBank/DDBJ databases">
        <authorList>
            <person name="Alioto T."/>
            <person name="Alioto T."/>
        </authorList>
    </citation>
    <scope>NUCLEOTIDE SEQUENCE</scope>
</reference>
<evidence type="ECO:0000259" key="2">
    <source>
        <dbReference type="PROSITE" id="PS50948"/>
    </source>
</evidence>
<evidence type="ECO:0000313" key="3">
    <source>
        <dbReference type="EMBL" id="VDI36658.1"/>
    </source>
</evidence>
<dbReference type="Proteomes" id="UP000596742">
    <property type="component" value="Unassembled WGS sequence"/>
</dbReference>
<keyword evidence="1" id="KW-0472">Membrane</keyword>
<dbReference type="EMBL" id="UYJE01005353">
    <property type="protein sequence ID" value="VDI36658.1"/>
    <property type="molecule type" value="Genomic_DNA"/>
</dbReference>
<comment type="caution">
    <text evidence="3">The sequence shown here is derived from an EMBL/GenBank/DDBJ whole genome shotgun (WGS) entry which is preliminary data.</text>
</comment>
<evidence type="ECO:0000313" key="4">
    <source>
        <dbReference type="Proteomes" id="UP000596742"/>
    </source>
</evidence>
<keyword evidence="1" id="KW-0812">Transmembrane</keyword>
<sequence>MRNKGLRRKEINVLNRCTRCTLYYDGQVESPLSVLPVEEQMTWRRGYEYCKSLSRRLVYVSPSVRADFQYMYEDINCGCNITFWTAHQVSNHTVVKAQRYYDTFPLDNIKEDSSLLLCVFLVYESVNKIIGWEADECNDSNARHGLVCDIVFPEDKKIMTLYIANLTWTDANDFCEERNSSLMLENGPFTYGELDYLLVKGYWSNTRINSFWTYHRTSNYVSTVSLLPINSSSYNADIGGSYCAYVVIERPLEPNKLTWMSDFCLNSSRSFICESESEEFYYTQFENVRPVGQGLNIVFEVRLTSLADCLLKCNESTENGIPCELFVWNKLNSTCQLLNIEQAALPFNDSKCCYWDETSKQYEMHVAEGCTTYDRFIYTPRIVEDYPSGDEITTLENDGPLSTTINAKLTEALSLLQSSRTMPVHHLSGAKKPVSIPNTEGHIYLLMSVLVVAVASSIGMLVFIKYLTMTLKKHRRPKEDNIIHMIYENKQEHIDCMPEICDDDDLPKKYFKNNPPMCHIHTIE</sequence>
<evidence type="ECO:0000256" key="1">
    <source>
        <dbReference type="SAM" id="Phobius"/>
    </source>
</evidence>
<protein>
    <recommendedName>
        <fullName evidence="2">Apple domain-containing protein</fullName>
    </recommendedName>
</protein>
<dbReference type="CDD" id="cd00037">
    <property type="entry name" value="CLECT"/>
    <property type="match status" value="1"/>
</dbReference>
<dbReference type="AlphaFoldDB" id="A0A8B6EKZ2"/>
<name>A0A8B6EKZ2_MYTGA</name>
<dbReference type="SUPFAM" id="SSF56436">
    <property type="entry name" value="C-type lectin-like"/>
    <property type="match status" value="1"/>
</dbReference>